<sequence length="135" mass="14812">MKLAMLLLVTLIATRPVHSTELQHSVGIGLQYSGLIGYQLSTSLSQGRIRGSIGLVGVSLGYDHYITETFSFGATYTKSLRTVYSVNLSYMPKGLRNSGWLIALDLGHMPDDDAEGFFRTDGTKNVVWLSAGYQF</sequence>
<proteinExistence type="predicted"/>
<dbReference type="EMBL" id="BAAAFD010000014">
    <property type="protein sequence ID" value="GAA0859803.1"/>
    <property type="molecule type" value="Genomic_DNA"/>
</dbReference>
<gene>
    <name evidence="1" type="ORF">GCM10009114_34620</name>
</gene>
<name>A0ABP3X2P4_9ALTE</name>
<comment type="caution">
    <text evidence="1">The sequence shown here is derived from an EMBL/GenBank/DDBJ whole genome shotgun (WGS) entry which is preliminary data.</text>
</comment>
<organism evidence="1 2">
    <name type="scientific">Aliiglaciecola litoralis</name>
    <dbReference type="NCBI Taxonomy" id="582857"/>
    <lineage>
        <taxon>Bacteria</taxon>
        <taxon>Pseudomonadati</taxon>
        <taxon>Pseudomonadota</taxon>
        <taxon>Gammaproteobacteria</taxon>
        <taxon>Alteromonadales</taxon>
        <taxon>Alteromonadaceae</taxon>
        <taxon>Aliiglaciecola</taxon>
    </lineage>
</organism>
<evidence type="ECO:0000313" key="1">
    <source>
        <dbReference type="EMBL" id="GAA0859803.1"/>
    </source>
</evidence>
<dbReference type="Proteomes" id="UP001500359">
    <property type="component" value="Unassembled WGS sequence"/>
</dbReference>
<evidence type="ECO:0008006" key="3">
    <source>
        <dbReference type="Google" id="ProtNLM"/>
    </source>
</evidence>
<accession>A0ABP3X2P4</accession>
<keyword evidence="2" id="KW-1185">Reference proteome</keyword>
<protein>
    <recommendedName>
        <fullName evidence="3">Outer membrane protein beta-barrel domain-containing protein</fullName>
    </recommendedName>
</protein>
<dbReference type="RefSeq" id="WP_343862270.1">
    <property type="nucleotide sequence ID" value="NZ_BAAAFD010000014.1"/>
</dbReference>
<reference evidence="2" key="1">
    <citation type="journal article" date="2019" name="Int. J. Syst. Evol. Microbiol.">
        <title>The Global Catalogue of Microorganisms (GCM) 10K type strain sequencing project: providing services to taxonomists for standard genome sequencing and annotation.</title>
        <authorList>
            <consortium name="The Broad Institute Genomics Platform"/>
            <consortium name="The Broad Institute Genome Sequencing Center for Infectious Disease"/>
            <person name="Wu L."/>
            <person name="Ma J."/>
        </authorList>
    </citation>
    <scope>NUCLEOTIDE SEQUENCE [LARGE SCALE GENOMIC DNA]</scope>
    <source>
        <strain evidence="2">JCM 15896</strain>
    </source>
</reference>
<evidence type="ECO:0000313" key="2">
    <source>
        <dbReference type="Proteomes" id="UP001500359"/>
    </source>
</evidence>